<gene>
    <name evidence="4" type="ORF">EPD65_09460</name>
</gene>
<keyword evidence="5" id="KW-1185">Reference proteome</keyword>
<feature type="DNA-binding region" description="H-T-H motif" evidence="2">
    <location>
        <begin position="27"/>
        <end position="46"/>
    </location>
</feature>
<keyword evidence="1 2" id="KW-0238">DNA-binding</keyword>
<dbReference type="InterPro" id="IPR009057">
    <property type="entry name" value="Homeodomain-like_sf"/>
</dbReference>
<evidence type="ECO:0000256" key="2">
    <source>
        <dbReference type="PROSITE-ProRule" id="PRU00335"/>
    </source>
</evidence>
<dbReference type="PANTHER" id="PTHR30055">
    <property type="entry name" value="HTH-TYPE TRANSCRIPTIONAL REGULATOR RUTR"/>
    <property type="match status" value="1"/>
</dbReference>
<evidence type="ECO:0000259" key="3">
    <source>
        <dbReference type="PROSITE" id="PS50977"/>
    </source>
</evidence>
<proteinExistence type="predicted"/>
<dbReference type="PROSITE" id="PS50977">
    <property type="entry name" value="HTH_TETR_2"/>
    <property type="match status" value="1"/>
</dbReference>
<evidence type="ECO:0000313" key="5">
    <source>
        <dbReference type="Proteomes" id="UP000295453"/>
    </source>
</evidence>
<dbReference type="GO" id="GO:0003700">
    <property type="term" value="F:DNA-binding transcription factor activity"/>
    <property type="evidence" value="ECO:0007669"/>
    <property type="project" value="TreeGrafter"/>
</dbReference>
<feature type="domain" description="HTH tetR-type" evidence="3">
    <location>
        <begin position="4"/>
        <end position="64"/>
    </location>
</feature>
<sequence length="189" mass="20174">MPRDQREALLLDAAREEFGAAGYAGASLGAIAARAGVSKALVLTYFGSKDGLYAACASRAGTNLADRIEQVITSPLGPDAMALATLTAIFEGLEGRQQDWNVLNDRTAPSGTAAADALRVQRRTIAEQASRGVASLDRFSGLEADDREILTSIWMSAVTAVVHWWQRHPDRSAAEMAERCGRILATLVD</sequence>
<dbReference type="SUPFAM" id="SSF46689">
    <property type="entry name" value="Homeodomain-like"/>
    <property type="match status" value="1"/>
</dbReference>
<dbReference type="EMBL" id="SJZJ01000014">
    <property type="protein sequence ID" value="TCJ24166.1"/>
    <property type="molecule type" value="Genomic_DNA"/>
</dbReference>
<name>A0A4R1C321_9ACTN</name>
<evidence type="ECO:0000313" key="4">
    <source>
        <dbReference type="EMBL" id="TCJ24166.1"/>
    </source>
</evidence>
<dbReference type="PANTHER" id="PTHR30055:SF226">
    <property type="entry name" value="HTH-TYPE TRANSCRIPTIONAL REGULATOR PKSA"/>
    <property type="match status" value="1"/>
</dbReference>
<evidence type="ECO:0000256" key="1">
    <source>
        <dbReference type="ARBA" id="ARBA00023125"/>
    </source>
</evidence>
<dbReference type="Pfam" id="PF00440">
    <property type="entry name" value="TetR_N"/>
    <property type="match status" value="1"/>
</dbReference>
<dbReference type="OrthoDB" id="3767959at2"/>
<dbReference type="PRINTS" id="PR00455">
    <property type="entry name" value="HTHTETR"/>
</dbReference>
<comment type="caution">
    <text evidence="4">The sequence shown here is derived from an EMBL/GenBank/DDBJ whole genome shotgun (WGS) entry which is preliminary data.</text>
</comment>
<dbReference type="Proteomes" id="UP000295453">
    <property type="component" value="Unassembled WGS sequence"/>
</dbReference>
<reference evidence="4 5" key="1">
    <citation type="submission" date="2019-03" db="EMBL/GenBank/DDBJ databases">
        <authorList>
            <person name="Kim M.K.M."/>
        </authorList>
    </citation>
    <scope>NUCLEOTIDE SEQUENCE [LARGE SCALE GENOMIC DNA]</scope>
    <source>
        <strain evidence="4 5">18JY15-6</strain>
    </source>
</reference>
<protein>
    <submittedName>
        <fullName evidence="4">TetR/AcrR family transcriptional regulator</fullName>
    </submittedName>
</protein>
<dbReference type="InterPro" id="IPR001647">
    <property type="entry name" value="HTH_TetR"/>
</dbReference>
<dbReference type="InterPro" id="IPR050109">
    <property type="entry name" value="HTH-type_TetR-like_transc_reg"/>
</dbReference>
<dbReference type="GO" id="GO:0000976">
    <property type="term" value="F:transcription cis-regulatory region binding"/>
    <property type="evidence" value="ECO:0007669"/>
    <property type="project" value="TreeGrafter"/>
</dbReference>
<organism evidence="4 5">
    <name type="scientific">Nocardioides jejuensis</name>
    <dbReference type="NCBI Taxonomy" id="2502782"/>
    <lineage>
        <taxon>Bacteria</taxon>
        <taxon>Bacillati</taxon>
        <taxon>Actinomycetota</taxon>
        <taxon>Actinomycetes</taxon>
        <taxon>Propionibacteriales</taxon>
        <taxon>Nocardioidaceae</taxon>
        <taxon>Nocardioides</taxon>
    </lineage>
</organism>
<dbReference type="AlphaFoldDB" id="A0A4R1C321"/>
<dbReference type="Gene3D" id="1.10.357.10">
    <property type="entry name" value="Tetracycline Repressor, domain 2"/>
    <property type="match status" value="1"/>
</dbReference>
<accession>A0A4R1C321</accession>